<accession>A0ABV5ZFJ6</accession>
<evidence type="ECO:0000313" key="1">
    <source>
        <dbReference type="EMBL" id="MFB9888054.1"/>
    </source>
</evidence>
<comment type="caution">
    <text evidence="1">The sequence shown here is derived from an EMBL/GenBank/DDBJ whole genome shotgun (WGS) entry which is preliminary data.</text>
</comment>
<dbReference type="EMBL" id="JBHLZN010000008">
    <property type="protein sequence ID" value="MFB9888054.1"/>
    <property type="molecule type" value="Genomic_DNA"/>
</dbReference>
<evidence type="ECO:0000313" key="2">
    <source>
        <dbReference type="Proteomes" id="UP001589628"/>
    </source>
</evidence>
<protein>
    <submittedName>
        <fullName evidence="1">OsmC family protein</fullName>
    </submittedName>
</protein>
<organism evidence="1 2">
    <name type="scientific">Balneatrix alpica</name>
    <dbReference type="NCBI Taxonomy" id="75684"/>
    <lineage>
        <taxon>Bacteria</taxon>
        <taxon>Pseudomonadati</taxon>
        <taxon>Pseudomonadota</taxon>
        <taxon>Gammaproteobacteria</taxon>
        <taxon>Oceanospirillales</taxon>
        <taxon>Balneatrichaceae</taxon>
        <taxon>Balneatrix</taxon>
    </lineage>
</organism>
<dbReference type="PANTHER" id="PTHR42830">
    <property type="entry name" value="OSMOTICALLY INDUCIBLE FAMILY PROTEIN"/>
    <property type="match status" value="1"/>
</dbReference>
<keyword evidence="2" id="KW-1185">Reference proteome</keyword>
<sequence length="155" mass="17332">MAKQHHYQLTTVWTGNLGQHTQDYRSYSRNHDYRIDGKPVLAASSDPAFRGDPQRHNPEDLLLAAVSGCHMLWYLHLCAEAGIAVQSYEDQAEGTMLLEADGRGYFSAITLKPQILLAKGDIAQAEALHAQAHHYCFIANSLNFEVQCHSQIRLA</sequence>
<dbReference type="RefSeq" id="WP_027312976.1">
    <property type="nucleotide sequence ID" value="NZ_JBHLZN010000008.1"/>
</dbReference>
<dbReference type="SUPFAM" id="SSF82784">
    <property type="entry name" value="OsmC-like"/>
    <property type="match status" value="1"/>
</dbReference>
<proteinExistence type="predicted"/>
<name>A0ABV5ZFJ6_9GAMM</name>
<dbReference type="PANTHER" id="PTHR42830:SF2">
    <property type="entry name" value="OSMC_OHR FAMILY PROTEIN"/>
    <property type="match status" value="1"/>
</dbReference>
<reference evidence="1 2" key="1">
    <citation type="submission" date="2024-09" db="EMBL/GenBank/DDBJ databases">
        <authorList>
            <person name="Sun Q."/>
            <person name="Mori K."/>
        </authorList>
    </citation>
    <scope>NUCLEOTIDE SEQUENCE [LARGE SCALE GENOMIC DNA]</scope>
    <source>
        <strain evidence="1 2">ATCC 51285</strain>
    </source>
</reference>
<dbReference type="InterPro" id="IPR015946">
    <property type="entry name" value="KH_dom-like_a/b"/>
</dbReference>
<dbReference type="InterPro" id="IPR036102">
    <property type="entry name" value="OsmC/Ohrsf"/>
</dbReference>
<dbReference type="Gene3D" id="3.30.300.20">
    <property type="match status" value="1"/>
</dbReference>
<dbReference type="Pfam" id="PF02566">
    <property type="entry name" value="OsmC"/>
    <property type="match status" value="1"/>
</dbReference>
<dbReference type="InterPro" id="IPR052707">
    <property type="entry name" value="OsmC_Ohr_Peroxiredoxin"/>
</dbReference>
<gene>
    <name evidence="1" type="ORF">ACFFLH_16685</name>
</gene>
<dbReference type="InterPro" id="IPR003718">
    <property type="entry name" value="OsmC/Ohr_fam"/>
</dbReference>
<dbReference type="Proteomes" id="UP001589628">
    <property type="component" value="Unassembled WGS sequence"/>
</dbReference>